<keyword evidence="3" id="KW-0963">Cytoplasm</keyword>
<feature type="domain" description="Svf1-like C-terminal" evidence="6">
    <location>
        <begin position="156"/>
        <end position="356"/>
    </location>
</feature>
<feature type="domain" description="Svf1-like N-terminal" evidence="5">
    <location>
        <begin position="1"/>
        <end position="153"/>
    </location>
</feature>
<gene>
    <name evidence="7" type="ORF">VHUM_02478</name>
</gene>
<dbReference type="SUPFAM" id="SSF159245">
    <property type="entry name" value="AttH-like"/>
    <property type="match status" value="1"/>
</dbReference>
<dbReference type="InterPro" id="IPR013931">
    <property type="entry name" value="Svf1-like_N"/>
</dbReference>
<evidence type="ECO:0000313" key="8">
    <source>
        <dbReference type="Proteomes" id="UP000473826"/>
    </source>
</evidence>
<dbReference type="Pfam" id="PF08622">
    <property type="entry name" value="Svf1"/>
    <property type="match status" value="1"/>
</dbReference>
<dbReference type="GO" id="GO:0005737">
    <property type="term" value="C:cytoplasm"/>
    <property type="evidence" value="ECO:0007669"/>
    <property type="project" value="UniProtKB-SubCell"/>
</dbReference>
<feature type="chain" id="PRO_5028984740" description="Survival factor 1" evidence="4">
    <location>
        <begin position="20"/>
        <end position="357"/>
    </location>
</feature>
<feature type="signal peptide" evidence="4">
    <location>
        <begin position="1"/>
        <end position="19"/>
    </location>
</feature>
<evidence type="ECO:0000259" key="6">
    <source>
        <dbReference type="Pfam" id="PF17187"/>
    </source>
</evidence>
<reference evidence="7 8" key="1">
    <citation type="journal article" date="2019" name="PLoS Genet.">
        <title>Convergent evolution of linked mating-type loci in basidiomycete fungi.</title>
        <authorList>
            <person name="Sun S."/>
            <person name="Coelho M.A."/>
            <person name="Heitman J."/>
            <person name="Nowrousian M."/>
        </authorList>
    </citation>
    <scope>NUCLEOTIDE SEQUENCE [LARGE SCALE GENOMIC DNA]</scope>
    <source>
        <strain evidence="7 8">CBS 4282</strain>
    </source>
</reference>
<dbReference type="Pfam" id="PF17187">
    <property type="entry name" value="Svf1_C"/>
    <property type="match status" value="1"/>
</dbReference>
<dbReference type="PANTHER" id="PTHR47107">
    <property type="entry name" value="SVF1-LIKE PROTEIN YDR222W-RELATED"/>
    <property type="match status" value="1"/>
</dbReference>
<accession>A0A7D8Z2V6</accession>
<protein>
    <recommendedName>
        <fullName evidence="9">Survival factor 1</fullName>
    </recommendedName>
</protein>
<dbReference type="InterPro" id="IPR033394">
    <property type="entry name" value="Svf1-like_C"/>
</dbReference>
<keyword evidence="8" id="KW-1185">Reference proteome</keyword>
<dbReference type="InterPro" id="IPR051385">
    <property type="entry name" value="Ceramide-binding_SVF1"/>
</dbReference>
<evidence type="ECO:0000259" key="5">
    <source>
        <dbReference type="Pfam" id="PF08622"/>
    </source>
</evidence>
<dbReference type="OrthoDB" id="2590239at2759"/>
<evidence type="ECO:0000256" key="4">
    <source>
        <dbReference type="SAM" id="SignalP"/>
    </source>
</evidence>
<comment type="subcellular location">
    <subcellularLocation>
        <location evidence="1">Cytoplasm</location>
    </subcellularLocation>
</comment>
<dbReference type="EMBL" id="QKWK01000006">
    <property type="protein sequence ID" value="TXT09004.1"/>
    <property type="molecule type" value="Genomic_DNA"/>
</dbReference>
<evidence type="ECO:0008006" key="9">
    <source>
        <dbReference type="Google" id="ProtNLM"/>
    </source>
</evidence>
<comment type="similarity">
    <text evidence="2">Belongs to the SVF1 family.</text>
</comment>
<dbReference type="AlphaFoldDB" id="A0A7D8Z2V6"/>
<name>A0A7D8Z2V6_VANHU</name>
<dbReference type="GO" id="GO:0006979">
    <property type="term" value="P:response to oxidative stress"/>
    <property type="evidence" value="ECO:0007669"/>
    <property type="project" value="InterPro"/>
</dbReference>
<dbReference type="Proteomes" id="UP000473826">
    <property type="component" value="Unassembled WGS sequence"/>
</dbReference>
<sequence>MIQVIWSFVGLFLVPATSQMTFKIWNPQTKKKTWKSVNVSNFKTDGRSSKSDTFEIKHTGTTTTEEVYEITANLDKTVQLNVKWTRPASAPGAKYGPGENGGYSVYGRDRSAEKRDGFIVHRFHPFALSSGTFVIDGETIDAKGDAMFVHAIQGGMRPNLTASRWNFGFFTTVGGYEATEIGGVRAIFMEFTTTDDYGPAGKNSERAVVSVGLVYATGLPESRLGVVGQTHPETKAWPVPNADVVVSKHINPVKDQETGYLAPTGFDFVWSGDRSDKPGNKFEAKVNIPDATGGLVEKVDVLAEIPYVIRKALAAATGTKPYIFQYQTPATLDLDLAGDKKLAIKGWMYSEASFISP</sequence>
<comment type="caution">
    <text evidence="7">The sequence shown here is derived from an EMBL/GenBank/DDBJ whole genome shotgun (WGS) entry which is preliminary data.</text>
</comment>
<evidence type="ECO:0000256" key="3">
    <source>
        <dbReference type="ARBA" id="ARBA00022490"/>
    </source>
</evidence>
<evidence type="ECO:0000256" key="1">
    <source>
        <dbReference type="ARBA" id="ARBA00004496"/>
    </source>
</evidence>
<proteinExistence type="inferred from homology"/>
<organism evidence="7 8">
    <name type="scientific">Vanrija humicola</name>
    <name type="common">Yeast</name>
    <name type="synonym">Cryptococcus humicola</name>
    <dbReference type="NCBI Taxonomy" id="5417"/>
    <lineage>
        <taxon>Eukaryota</taxon>
        <taxon>Fungi</taxon>
        <taxon>Dikarya</taxon>
        <taxon>Basidiomycota</taxon>
        <taxon>Agaricomycotina</taxon>
        <taxon>Tremellomycetes</taxon>
        <taxon>Trichosporonales</taxon>
        <taxon>Trichosporonaceae</taxon>
        <taxon>Vanrija</taxon>
    </lineage>
</organism>
<dbReference type="PANTHER" id="PTHR47107:SF1">
    <property type="entry name" value="CERAMIDE-BINDING PROTEIN SVF1-RELATED"/>
    <property type="match status" value="1"/>
</dbReference>
<keyword evidence="4" id="KW-0732">Signal</keyword>
<evidence type="ECO:0000313" key="7">
    <source>
        <dbReference type="EMBL" id="TXT09004.1"/>
    </source>
</evidence>
<evidence type="ECO:0000256" key="2">
    <source>
        <dbReference type="ARBA" id="ARBA00009069"/>
    </source>
</evidence>